<proteinExistence type="predicted"/>
<accession>A0A1E5Q0X6</accession>
<feature type="compositionally biased region" description="Basic and acidic residues" evidence="1">
    <location>
        <begin position="269"/>
        <end position="278"/>
    </location>
</feature>
<sequence length="303" mass="31744">MDVEEVVDTLYALPPARFTAARDEAAAEAKRTGDRTAGRRIAGLRRPTLAAWTSNTLVRAKPDEVERFRALGQALRAAHRSLDGAQLRALSHQQHVVIGALAREAVRLAAEAGTAVSETVLREVEQILRAALADPDAAETWASGRLTRTPAAATEFPGVDPGAVPPTPPAPPAPAPAPAPAPEPEAERGPDPRVAAARAAARDAGAEAAAREEELREAEEARQRAADEAAAADAELERARAARDQAHTAVAEAERRRREAARAAGKARRAADTADRRLHTLTAEDGAGGGARGGGGRGRRSPR</sequence>
<reference evidence="2 3" key="1">
    <citation type="submission" date="2016-08" db="EMBL/GenBank/DDBJ databases">
        <title>The complete genome of Streptomyces subrutilus 10-1-1.</title>
        <authorList>
            <person name="Chen X."/>
        </authorList>
    </citation>
    <scope>NUCLEOTIDE SEQUENCE [LARGE SCALE GENOMIC DNA]</scope>
    <source>
        <strain evidence="2 3">10-1-1</strain>
    </source>
</reference>
<feature type="compositionally biased region" description="Basic and acidic residues" evidence="1">
    <location>
        <begin position="200"/>
        <end position="227"/>
    </location>
</feature>
<keyword evidence="3" id="KW-1185">Reference proteome</keyword>
<evidence type="ECO:0000256" key="1">
    <source>
        <dbReference type="SAM" id="MobiDB-lite"/>
    </source>
</evidence>
<dbReference type="EMBL" id="MEHK01000001">
    <property type="protein sequence ID" value="OEJ35467.1"/>
    <property type="molecule type" value="Genomic_DNA"/>
</dbReference>
<evidence type="ECO:0000313" key="2">
    <source>
        <dbReference type="EMBL" id="OEJ35467.1"/>
    </source>
</evidence>
<dbReference type="OrthoDB" id="3541690at2"/>
<feature type="region of interest" description="Disordered" evidence="1">
    <location>
        <begin position="152"/>
        <end position="303"/>
    </location>
</feature>
<evidence type="ECO:0000313" key="3">
    <source>
        <dbReference type="Proteomes" id="UP000095705"/>
    </source>
</evidence>
<feature type="compositionally biased region" description="Pro residues" evidence="1">
    <location>
        <begin position="163"/>
        <end position="183"/>
    </location>
</feature>
<dbReference type="STRING" id="36818.BGK67_04280"/>
<name>A0A1E5Q0X6_9ACTN</name>
<protein>
    <submittedName>
        <fullName evidence="2">Uncharacterized protein</fullName>
    </submittedName>
</protein>
<gene>
    <name evidence="2" type="ORF">BGK67_04280</name>
</gene>
<dbReference type="AlphaFoldDB" id="A0A1E5Q0X6"/>
<feature type="compositionally biased region" description="Gly residues" evidence="1">
    <location>
        <begin position="286"/>
        <end position="296"/>
    </location>
</feature>
<comment type="caution">
    <text evidence="2">The sequence shown here is derived from an EMBL/GenBank/DDBJ whole genome shotgun (WGS) entry which is preliminary data.</text>
</comment>
<dbReference type="RefSeq" id="WP_069918815.1">
    <property type="nucleotide sequence ID" value="NZ_MEHK01000001.1"/>
</dbReference>
<dbReference type="Proteomes" id="UP000095705">
    <property type="component" value="Unassembled WGS sequence"/>
</dbReference>
<organism evidence="2 3">
    <name type="scientific">Streptomyces subrutilus</name>
    <dbReference type="NCBI Taxonomy" id="36818"/>
    <lineage>
        <taxon>Bacteria</taxon>
        <taxon>Bacillati</taxon>
        <taxon>Actinomycetota</taxon>
        <taxon>Actinomycetes</taxon>
        <taxon>Kitasatosporales</taxon>
        <taxon>Streptomycetaceae</taxon>
        <taxon>Streptomyces</taxon>
    </lineage>
</organism>
<feature type="compositionally biased region" description="Basic and acidic residues" evidence="1">
    <location>
        <begin position="235"/>
        <end position="261"/>
    </location>
</feature>